<accession>A0A836L5C1</accession>
<feature type="region of interest" description="Disordered" evidence="1">
    <location>
        <begin position="25"/>
        <end position="49"/>
    </location>
</feature>
<dbReference type="Proteomes" id="UP000674318">
    <property type="component" value="Unassembled WGS sequence"/>
</dbReference>
<gene>
    <name evidence="2" type="ORF">JKF63_03163</name>
</gene>
<name>A0A836L5C1_9TRYP</name>
<comment type="caution">
    <text evidence="2">The sequence shown here is derived from an EMBL/GenBank/DDBJ whole genome shotgun (WGS) entry which is preliminary data.</text>
</comment>
<dbReference type="RefSeq" id="XP_067755628.1">
    <property type="nucleotide sequence ID" value="XM_067899184.1"/>
</dbReference>
<reference evidence="2 3" key="1">
    <citation type="submission" date="2021-02" db="EMBL/GenBank/DDBJ databases">
        <title>Porcisia hertigi Genome sequencing and assembly.</title>
        <authorList>
            <person name="Almutairi H."/>
            <person name="Gatherer D."/>
        </authorList>
    </citation>
    <scope>NUCLEOTIDE SEQUENCE [LARGE SCALE GENOMIC DNA]</scope>
    <source>
        <strain evidence="2 3">C119</strain>
    </source>
</reference>
<keyword evidence="3" id="KW-1185">Reference proteome</keyword>
<sequence>MFRRTCITALQRSSLLRAAAVSKTAPAAQKAPPVTKAPEMTTQTGASATGGDTVMDKVLLTAALGSLVVWWMTVPGPQHQH</sequence>
<dbReference type="KEGG" id="phet:94289261"/>
<dbReference type="EMBL" id="JAFJZO010000030">
    <property type="protein sequence ID" value="KAG5498874.1"/>
    <property type="molecule type" value="Genomic_DNA"/>
</dbReference>
<dbReference type="GeneID" id="94289261"/>
<evidence type="ECO:0000313" key="3">
    <source>
        <dbReference type="Proteomes" id="UP000674318"/>
    </source>
</evidence>
<evidence type="ECO:0000256" key="1">
    <source>
        <dbReference type="SAM" id="MobiDB-lite"/>
    </source>
</evidence>
<protein>
    <submittedName>
        <fullName evidence="2">Uncharacterized protein</fullName>
    </submittedName>
</protein>
<proteinExistence type="predicted"/>
<evidence type="ECO:0000313" key="2">
    <source>
        <dbReference type="EMBL" id="KAG5498874.1"/>
    </source>
</evidence>
<dbReference type="OrthoDB" id="272922at2759"/>
<organism evidence="2 3">
    <name type="scientific">Porcisia hertigi</name>
    <dbReference type="NCBI Taxonomy" id="2761500"/>
    <lineage>
        <taxon>Eukaryota</taxon>
        <taxon>Discoba</taxon>
        <taxon>Euglenozoa</taxon>
        <taxon>Kinetoplastea</taxon>
        <taxon>Metakinetoplastina</taxon>
        <taxon>Trypanosomatida</taxon>
        <taxon>Trypanosomatidae</taxon>
        <taxon>Leishmaniinae</taxon>
        <taxon>Porcisia</taxon>
    </lineage>
</organism>
<dbReference type="AlphaFoldDB" id="A0A836L5C1"/>